<dbReference type="PROSITE" id="PS50088">
    <property type="entry name" value="ANK_REPEAT"/>
    <property type="match status" value="2"/>
</dbReference>
<dbReference type="OrthoDB" id="71307at2759"/>
<feature type="compositionally biased region" description="Basic and acidic residues" evidence="7">
    <location>
        <begin position="278"/>
        <end position="287"/>
    </location>
</feature>
<keyword evidence="8" id="KW-0812">Transmembrane</keyword>
<evidence type="ECO:0000259" key="9">
    <source>
        <dbReference type="SMART" id="SM00429"/>
    </source>
</evidence>
<feature type="region of interest" description="Disordered" evidence="7">
    <location>
        <begin position="230"/>
        <end position="334"/>
    </location>
</feature>
<dbReference type="PANTHER" id="PTHR24179:SF21">
    <property type="entry name" value="MYOSIN BINDING SUBUNIT, ISOFORM O"/>
    <property type="match status" value="1"/>
</dbReference>
<dbReference type="InterPro" id="IPR051226">
    <property type="entry name" value="PP1_Regulatory_Subunit"/>
</dbReference>
<feature type="compositionally biased region" description="Low complexity" evidence="7">
    <location>
        <begin position="240"/>
        <end position="260"/>
    </location>
</feature>
<keyword evidence="1" id="KW-0217">Developmental protein</keyword>
<dbReference type="Gene3D" id="1.25.40.20">
    <property type="entry name" value="Ankyrin repeat-containing domain"/>
    <property type="match status" value="1"/>
</dbReference>
<evidence type="ECO:0000256" key="3">
    <source>
        <dbReference type="ARBA" id="ARBA00022737"/>
    </source>
</evidence>
<dbReference type="GO" id="GO:0019208">
    <property type="term" value="F:phosphatase regulator activity"/>
    <property type="evidence" value="ECO:0007669"/>
    <property type="project" value="TreeGrafter"/>
</dbReference>
<feature type="compositionally biased region" description="Polar residues" evidence="7">
    <location>
        <begin position="261"/>
        <end position="272"/>
    </location>
</feature>
<dbReference type="Gene3D" id="2.60.40.10">
    <property type="entry name" value="Immunoglobulins"/>
    <property type="match status" value="1"/>
</dbReference>
<dbReference type="FunFam" id="2.60.40.10:FF:001880">
    <property type="entry name" value="Mga2p"/>
    <property type="match status" value="1"/>
</dbReference>
<proteinExistence type="inferred from homology"/>
<dbReference type="STRING" id="683960.A0A1E3P9L9"/>
<keyword evidence="11" id="KW-1185">Reference proteome</keyword>
<dbReference type="InterPro" id="IPR002909">
    <property type="entry name" value="IPT_dom"/>
</dbReference>
<keyword evidence="4 6" id="KW-0040">ANK repeat</keyword>
<dbReference type="InterPro" id="IPR036770">
    <property type="entry name" value="Ankyrin_rpt-contain_sf"/>
</dbReference>
<dbReference type="Proteomes" id="UP000094112">
    <property type="component" value="Unassembled WGS sequence"/>
</dbReference>
<keyword evidence="3" id="KW-0677">Repeat</keyword>
<feature type="repeat" description="ANK" evidence="6">
    <location>
        <begin position="542"/>
        <end position="574"/>
    </location>
</feature>
<dbReference type="GO" id="GO:0071279">
    <property type="term" value="P:cellular response to cobalt ion"/>
    <property type="evidence" value="ECO:0007669"/>
    <property type="project" value="EnsemblFungi"/>
</dbReference>
<dbReference type="Pfam" id="PF25603">
    <property type="entry name" value="SPT23_MGA2_DBD"/>
    <property type="match status" value="1"/>
</dbReference>
<name>A0A1E3P9L9_WICAA</name>
<dbReference type="GeneID" id="30198618"/>
<evidence type="ECO:0000313" key="10">
    <source>
        <dbReference type="EMBL" id="ODQ62109.1"/>
    </source>
</evidence>
<dbReference type="GO" id="GO:0048255">
    <property type="term" value="P:mRNA stabilization"/>
    <property type="evidence" value="ECO:0007669"/>
    <property type="project" value="EnsemblFungi"/>
</dbReference>
<sequence>MNSPFDPSYETSREILSQLKFGSDTPAQFETELPKEYLEADPNSLPYKMEIKELPTYSRVETQIKLDLSISPPPPQFLVHLPADTIAKQKLCLKSELSNEVKENMLFLDTYVLTATSQKSCNICARCVKREQKRASRRKSGVSDNLNWGTNTSKRAVIFNCKEVISFPPAVQNTNTKDLEISARIVCYCRHHQESKGFKLLFILKDSKENILAKHVSSSIMIMDRKKTLDDNNTSANEASNSVTTGTVNNSNNNSDTNLNIRLNGQPLSPTSIEEDSSEPHTTDSRVFKRKRTWSPELSDGFSIAPSRKPSYTTNGGAGVKREPVSPASQLSTIDQGLASSSSAAINGGAHSVSSTLPTIQRIIPSQGPLRGGVEVTLLGSNFRQGLTVKFGINKALSTHCWSDSTIVTYLPPASQPGQVIVSFEENSTQQELSPNKSSDNLNTAIFTYLDDSDRQLIELALQIVGLKMNGKLEDARNIARKIIGSDANASNGGGSNGSETSNVNVNGNSFNNLQSYTDEELVLQVINLLPSNPNWSLCTQEGQTLLHLSCLKGYYKLVSLLIRKGARVDSRDVNGFTPLHFASLAGDRSSIELLINCKANLSAKSNNGSTPEDVADSNVLDLFKYHSSMMQRKFSNSSISSSIFSIDDDQLDFHSGAHVSRLVNDHLTDHSLESDDYDSESVEAGDEESDDVDYSGEDADYEDDEDDSIEAIDLQRRSTVGSSSSLTQPTDVSLWNKVRNVFNNTNSSDTEDLPKYDDLYPSSTKHFTIPKLRFTNSQTDSTAQSSNNSSDESEDIFIKFFHQRKNVQNDKMLLFFWLPLLILIISFFILINSGWTFSWNDQFQQFVRSGLGKVMLGNERVKVAFNRHFSQMNEAVTSVINVNN</sequence>
<feature type="compositionally biased region" description="Acidic residues" evidence="7">
    <location>
        <begin position="675"/>
        <end position="708"/>
    </location>
</feature>
<dbReference type="SMART" id="SM00429">
    <property type="entry name" value="IPT"/>
    <property type="match status" value="1"/>
</dbReference>
<feature type="domain" description="IPT/TIG" evidence="9">
    <location>
        <begin position="357"/>
        <end position="450"/>
    </location>
</feature>
<dbReference type="SMART" id="SM00248">
    <property type="entry name" value="ANK"/>
    <property type="match status" value="2"/>
</dbReference>
<reference evidence="10 11" key="1">
    <citation type="journal article" date="2016" name="Proc. Natl. Acad. Sci. U.S.A.">
        <title>Comparative genomics of biotechnologically important yeasts.</title>
        <authorList>
            <person name="Riley R."/>
            <person name="Haridas S."/>
            <person name="Wolfe K.H."/>
            <person name="Lopes M.R."/>
            <person name="Hittinger C.T."/>
            <person name="Goeker M."/>
            <person name="Salamov A.A."/>
            <person name="Wisecaver J.H."/>
            <person name="Long T.M."/>
            <person name="Calvey C.H."/>
            <person name="Aerts A.L."/>
            <person name="Barry K.W."/>
            <person name="Choi C."/>
            <person name="Clum A."/>
            <person name="Coughlan A.Y."/>
            <person name="Deshpande S."/>
            <person name="Douglass A.P."/>
            <person name="Hanson S.J."/>
            <person name="Klenk H.-P."/>
            <person name="LaButti K.M."/>
            <person name="Lapidus A."/>
            <person name="Lindquist E.A."/>
            <person name="Lipzen A.M."/>
            <person name="Meier-Kolthoff J.P."/>
            <person name="Ohm R.A."/>
            <person name="Otillar R.P."/>
            <person name="Pangilinan J.L."/>
            <person name="Peng Y."/>
            <person name="Rokas A."/>
            <person name="Rosa C.A."/>
            <person name="Scheuner C."/>
            <person name="Sibirny A.A."/>
            <person name="Slot J.C."/>
            <person name="Stielow J.B."/>
            <person name="Sun H."/>
            <person name="Kurtzman C.P."/>
            <person name="Blackwell M."/>
            <person name="Grigoriev I.V."/>
            <person name="Jeffries T.W."/>
        </authorList>
    </citation>
    <scope>NUCLEOTIDE SEQUENCE [LARGE SCALE GENOMIC DNA]</scope>
    <source>
        <strain evidence="11">ATCC 58044 / CBS 1984 / NCYC 433 / NRRL Y-366-8</strain>
    </source>
</reference>
<accession>A0A1E3P9L9</accession>
<organism evidence="10 11">
    <name type="scientific">Wickerhamomyces anomalus (strain ATCC 58044 / CBS 1984 / NCYC 433 / NRRL Y-366-8)</name>
    <name type="common">Yeast</name>
    <name type="synonym">Hansenula anomala</name>
    <dbReference type="NCBI Taxonomy" id="683960"/>
    <lineage>
        <taxon>Eukaryota</taxon>
        <taxon>Fungi</taxon>
        <taxon>Dikarya</taxon>
        <taxon>Ascomycota</taxon>
        <taxon>Saccharomycotina</taxon>
        <taxon>Saccharomycetes</taxon>
        <taxon>Phaffomycetales</taxon>
        <taxon>Wickerhamomycetaceae</taxon>
        <taxon>Wickerhamomyces</taxon>
    </lineage>
</organism>
<dbReference type="EMBL" id="KV454208">
    <property type="protein sequence ID" value="ODQ62109.1"/>
    <property type="molecule type" value="Genomic_DNA"/>
</dbReference>
<evidence type="ECO:0000256" key="6">
    <source>
        <dbReference type="PROSITE-ProRule" id="PRU00023"/>
    </source>
</evidence>
<keyword evidence="8" id="KW-0472">Membrane</keyword>
<dbReference type="PANTHER" id="PTHR24179">
    <property type="entry name" value="PROTEIN PHOSPHATASE 1 REGULATORY SUBUNIT 12"/>
    <property type="match status" value="1"/>
</dbReference>
<dbReference type="SUPFAM" id="SSF81296">
    <property type="entry name" value="E set domains"/>
    <property type="match status" value="1"/>
</dbReference>
<evidence type="ECO:0000256" key="4">
    <source>
        <dbReference type="ARBA" id="ARBA00023043"/>
    </source>
</evidence>
<feature type="region of interest" description="Disordered" evidence="7">
    <location>
        <begin position="672"/>
        <end position="708"/>
    </location>
</feature>
<dbReference type="InterPro" id="IPR002110">
    <property type="entry name" value="Ankyrin_rpt"/>
</dbReference>
<protein>
    <recommendedName>
        <fullName evidence="9">IPT/TIG domain-containing protein</fullName>
    </recommendedName>
</protein>
<keyword evidence="8" id="KW-1133">Transmembrane helix</keyword>
<dbReference type="AlphaFoldDB" id="A0A1E3P9L9"/>
<feature type="transmembrane region" description="Helical" evidence="8">
    <location>
        <begin position="813"/>
        <end position="832"/>
    </location>
</feature>
<dbReference type="GO" id="GO:0045944">
    <property type="term" value="P:positive regulation of transcription by RNA polymerase II"/>
    <property type="evidence" value="ECO:0007669"/>
    <property type="project" value="EnsemblFungi"/>
</dbReference>
<dbReference type="GO" id="GO:0005634">
    <property type="term" value="C:nucleus"/>
    <property type="evidence" value="ECO:0007669"/>
    <property type="project" value="EnsemblFungi"/>
</dbReference>
<feature type="repeat" description="ANK" evidence="6">
    <location>
        <begin position="575"/>
        <end position="607"/>
    </location>
</feature>
<evidence type="ECO:0000256" key="2">
    <source>
        <dbReference type="ARBA" id="ARBA00022553"/>
    </source>
</evidence>
<dbReference type="CDD" id="cd00102">
    <property type="entry name" value="IPT"/>
    <property type="match status" value="1"/>
</dbReference>
<dbReference type="InterPro" id="IPR014756">
    <property type="entry name" value="Ig_E-set"/>
</dbReference>
<evidence type="ECO:0000256" key="7">
    <source>
        <dbReference type="SAM" id="MobiDB-lite"/>
    </source>
</evidence>
<dbReference type="Pfam" id="PF01833">
    <property type="entry name" value="TIG"/>
    <property type="match status" value="1"/>
</dbReference>
<dbReference type="SUPFAM" id="SSF48403">
    <property type="entry name" value="Ankyrin repeat"/>
    <property type="match status" value="1"/>
</dbReference>
<dbReference type="InterPro" id="IPR057962">
    <property type="entry name" value="SPT23_MGA2_DBD"/>
</dbReference>
<evidence type="ECO:0000256" key="8">
    <source>
        <dbReference type="SAM" id="Phobius"/>
    </source>
</evidence>
<dbReference type="GO" id="GO:0005789">
    <property type="term" value="C:endoplasmic reticulum membrane"/>
    <property type="evidence" value="ECO:0007669"/>
    <property type="project" value="EnsemblFungi"/>
</dbReference>
<dbReference type="GO" id="GO:2001280">
    <property type="term" value="P:positive regulation of unsaturated fatty acid biosynthetic process"/>
    <property type="evidence" value="ECO:0007669"/>
    <property type="project" value="EnsemblFungi"/>
</dbReference>
<dbReference type="GO" id="GO:0106254">
    <property type="term" value="F:lipid sensor activity"/>
    <property type="evidence" value="ECO:0007669"/>
    <property type="project" value="EnsemblFungi"/>
</dbReference>
<dbReference type="GO" id="GO:0071456">
    <property type="term" value="P:cellular response to hypoxia"/>
    <property type="evidence" value="ECO:0007669"/>
    <property type="project" value="EnsemblFungi"/>
</dbReference>
<gene>
    <name evidence="10" type="ORF">WICANDRAFT_27426</name>
</gene>
<keyword evidence="2" id="KW-0597">Phosphoprotein</keyword>
<dbReference type="InterPro" id="IPR013783">
    <property type="entry name" value="Ig-like_fold"/>
</dbReference>
<dbReference type="RefSeq" id="XP_019041316.1">
    <property type="nucleotide sequence ID" value="XM_019181372.1"/>
</dbReference>
<dbReference type="PROSITE" id="PS50297">
    <property type="entry name" value="ANK_REP_REGION"/>
    <property type="match status" value="2"/>
</dbReference>
<comment type="similarity">
    <text evidence="5">Belongs to the NRARP family.</text>
</comment>
<dbReference type="GO" id="GO:0010106">
    <property type="term" value="P:cellular response to iron ion starvation"/>
    <property type="evidence" value="ECO:0007669"/>
    <property type="project" value="EnsemblFungi"/>
</dbReference>
<evidence type="ECO:0000256" key="5">
    <source>
        <dbReference type="ARBA" id="ARBA00038386"/>
    </source>
</evidence>
<evidence type="ECO:0000313" key="11">
    <source>
        <dbReference type="Proteomes" id="UP000094112"/>
    </source>
</evidence>
<evidence type="ECO:0000256" key="1">
    <source>
        <dbReference type="ARBA" id="ARBA00022473"/>
    </source>
</evidence>
<dbReference type="Pfam" id="PF12796">
    <property type="entry name" value="Ank_2"/>
    <property type="match status" value="1"/>
</dbReference>
<dbReference type="GO" id="GO:0004857">
    <property type="term" value="F:enzyme inhibitor activity"/>
    <property type="evidence" value="ECO:0007669"/>
    <property type="project" value="TreeGrafter"/>
</dbReference>
<dbReference type="GO" id="GO:0030466">
    <property type="term" value="P:silent mating-type cassette heterochromatin formation"/>
    <property type="evidence" value="ECO:0007669"/>
    <property type="project" value="EnsemblFungi"/>
</dbReference>